<dbReference type="SUPFAM" id="SSF103473">
    <property type="entry name" value="MFS general substrate transporter"/>
    <property type="match status" value="1"/>
</dbReference>
<comment type="subcellular location">
    <subcellularLocation>
        <location evidence="1">Cell membrane</location>
        <topology evidence="1">Multi-pass membrane protein</topology>
    </subcellularLocation>
</comment>
<keyword evidence="3" id="KW-0812">Transmembrane</keyword>
<evidence type="ECO:0008006" key="8">
    <source>
        <dbReference type="Google" id="ProtNLM"/>
    </source>
</evidence>
<accession>A0ABQ2WBU3</accession>
<dbReference type="PANTHER" id="PTHR43124">
    <property type="entry name" value="PURINE EFFLUX PUMP PBUE"/>
    <property type="match status" value="1"/>
</dbReference>
<keyword evidence="5" id="KW-0472">Membrane</keyword>
<organism evidence="6 7">
    <name type="scientific">Streptomyces gelaticus</name>
    <dbReference type="NCBI Taxonomy" id="285446"/>
    <lineage>
        <taxon>Bacteria</taxon>
        <taxon>Bacillati</taxon>
        <taxon>Actinomycetota</taxon>
        <taxon>Actinomycetes</taxon>
        <taxon>Kitasatosporales</taxon>
        <taxon>Streptomycetaceae</taxon>
        <taxon>Streptomyces</taxon>
    </lineage>
</organism>
<evidence type="ECO:0000313" key="7">
    <source>
        <dbReference type="Proteomes" id="UP000660675"/>
    </source>
</evidence>
<gene>
    <name evidence="6" type="ORF">GCM10015535_67670</name>
</gene>
<name>A0ABQ2WBU3_9ACTN</name>
<evidence type="ECO:0000256" key="2">
    <source>
        <dbReference type="ARBA" id="ARBA00022475"/>
    </source>
</evidence>
<evidence type="ECO:0000256" key="3">
    <source>
        <dbReference type="ARBA" id="ARBA00022692"/>
    </source>
</evidence>
<dbReference type="PANTHER" id="PTHR43124:SF3">
    <property type="entry name" value="CHLORAMPHENICOL EFFLUX PUMP RV0191"/>
    <property type="match status" value="1"/>
</dbReference>
<evidence type="ECO:0000313" key="6">
    <source>
        <dbReference type="EMBL" id="GGV97073.1"/>
    </source>
</evidence>
<dbReference type="EMBL" id="BMTF01000044">
    <property type="protein sequence ID" value="GGV97073.1"/>
    <property type="molecule type" value="Genomic_DNA"/>
</dbReference>
<evidence type="ECO:0000256" key="5">
    <source>
        <dbReference type="ARBA" id="ARBA00023136"/>
    </source>
</evidence>
<reference evidence="7" key="1">
    <citation type="journal article" date="2019" name="Int. J. Syst. Evol. Microbiol.">
        <title>The Global Catalogue of Microorganisms (GCM) 10K type strain sequencing project: providing services to taxonomists for standard genome sequencing and annotation.</title>
        <authorList>
            <consortium name="The Broad Institute Genomics Platform"/>
            <consortium name="The Broad Institute Genome Sequencing Center for Infectious Disease"/>
            <person name="Wu L."/>
            <person name="Ma J."/>
        </authorList>
    </citation>
    <scope>NUCLEOTIDE SEQUENCE [LARGE SCALE GENOMIC DNA]</scope>
    <source>
        <strain evidence="7">JCM 4376</strain>
    </source>
</reference>
<keyword evidence="2" id="KW-1003">Cell membrane</keyword>
<protein>
    <recommendedName>
        <fullName evidence="8">MFS transporter</fullName>
    </recommendedName>
</protein>
<evidence type="ECO:0000256" key="1">
    <source>
        <dbReference type="ARBA" id="ARBA00004651"/>
    </source>
</evidence>
<keyword evidence="4" id="KW-1133">Transmembrane helix</keyword>
<dbReference type="InterPro" id="IPR036259">
    <property type="entry name" value="MFS_trans_sf"/>
</dbReference>
<comment type="caution">
    <text evidence="6">The sequence shown here is derived from an EMBL/GenBank/DDBJ whole genome shotgun (WGS) entry which is preliminary data.</text>
</comment>
<proteinExistence type="predicted"/>
<dbReference type="InterPro" id="IPR050189">
    <property type="entry name" value="MFS_Efflux_Transporters"/>
</dbReference>
<evidence type="ECO:0000256" key="4">
    <source>
        <dbReference type="ARBA" id="ARBA00022989"/>
    </source>
</evidence>
<sequence length="87" mass="8429">MVLAVLALPLRGAAPLAVGVFLFGAAGFVISPALNARVFALADGAPTLAGATNVSAFNLGNTIGPWLGGLTIDAGLGYPPPAGSARA</sequence>
<dbReference type="RefSeq" id="WP_189548077.1">
    <property type="nucleotide sequence ID" value="NZ_BMTF01000044.1"/>
</dbReference>
<keyword evidence="7" id="KW-1185">Reference proteome</keyword>
<dbReference type="Proteomes" id="UP000660675">
    <property type="component" value="Unassembled WGS sequence"/>
</dbReference>